<evidence type="ECO:0000313" key="3">
    <source>
        <dbReference type="EMBL" id="NIH66355.1"/>
    </source>
</evidence>
<reference evidence="2" key="1">
    <citation type="journal article" date="2014" name="Int. J. Syst. Evol. Microbiol.">
        <title>Complete genome of a new Firmicutes species belonging to the dominant human colonic microbiota ('Ruminococcus bicirculans') reveals two chromosomes and a selective capacity to utilize plant glucans.</title>
        <authorList>
            <consortium name="NISC Comparative Sequencing Program"/>
            <person name="Wegmann U."/>
            <person name="Louis P."/>
            <person name="Goesmann A."/>
            <person name="Henrissat B."/>
            <person name="Duncan S.H."/>
            <person name="Flint H.J."/>
        </authorList>
    </citation>
    <scope>NUCLEOTIDE SEQUENCE</scope>
    <source>
        <strain evidence="2">CGMCC 4.5581</strain>
    </source>
</reference>
<dbReference type="RefSeq" id="WP_166753953.1">
    <property type="nucleotide sequence ID" value="NZ_BAABJU010000010.1"/>
</dbReference>
<dbReference type="EMBL" id="BMMI01000003">
    <property type="protein sequence ID" value="GGL62984.1"/>
    <property type="molecule type" value="Genomic_DNA"/>
</dbReference>
<dbReference type="EMBL" id="JAAMPA010000001">
    <property type="protein sequence ID" value="NIH66355.1"/>
    <property type="molecule type" value="Genomic_DNA"/>
</dbReference>
<dbReference type="Proteomes" id="UP000648663">
    <property type="component" value="Unassembled WGS sequence"/>
</dbReference>
<comment type="caution">
    <text evidence="3">The sequence shown here is derived from an EMBL/GenBank/DDBJ whole genome shotgun (WGS) entry which is preliminary data.</text>
</comment>
<reference evidence="2" key="4">
    <citation type="submission" date="2024-05" db="EMBL/GenBank/DDBJ databases">
        <authorList>
            <person name="Sun Q."/>
            <person name="Zhou Y."/>
        </authorList>
    </citation>
    <scope>NUCLEOTIDE SEQUENCE</scope>
    <source>
        <strain evidence="2">CGMCC 4.5581</strain>
    </source>
</reference>
<name>A0A846LLZ3_9ACTN</name>
<protein>
    <submittedName>
        <fullName evidence="3">7-cyano-7-deazaguanine synthase</fullName>
        <ecNumber evidence="3">6.3.4.20</ecNumber>
    </submittedName>
</protein>
<dbReference type="GO" id="GO:0016874">
    <property type="term" value="F:ligase activity"/>
    <property type="evidence" value="ECO:0007669"/>
    <property type="project" value="UniProtKB-KW"/>
</dbReference>
<dbReference type="InterPro" id="IPR014729">
    <property type="entry name" value="Rossmann-like_a/b/a_fold"/>
</dbReference>
<dbReference type="Proteomes" id="UP000552836">
    <property type="component" value="Unassembled WGS sequence"/>
</dbReference>
<dbReference type="AlphaFoldDB" id="A0A846LLZ3"/>
<evidence type="ECO:0000313" key="2">
    <source>
        <dbReference type="EMBL" id="GGL62984.1"/>
    </source>
</evidence>
<dbReference type="Gene3D" id="3.40.50.620">
    <property type="entry name" value="HUPs"/>
    <property type="match status" value="1"/>
</dbReference>
<organism evidence="3 4">
    <name type="scientific">Modestobacter marinus</name>
    <dbReference type="NCBI Taxonomy" id="477641"/>
    <lineage>
        <taxon>Bacteria</taxon>
        <taxon>Bacillati</taxon>
        <taxon>Actinomycetota</taxon>
        <taxon>Actinomycetes</taxon>
        <taxon>Geodermatophilales</taxon>
        <taxon>Geodermatophilaceae</taxon>
        <taxon>Modestobacter</taxon>
    </lineage>
</organism>
<keyword evidence="3" id="KW-0436">Ligase</keyword>
<sequence length="264" mass="29710">MTAAEDHALTEDAAPTAAAAPVTDHSPVRLLWTGGWDSSFRLMQALLVDHRPVQPIYVVNPERRSTLLELSTMSRMREQLLQRLDDPAMLAPTELHLRWDFPPSEELQALNASILRHGVWIGSQYVYLAGVAEKLGWSNVEVCMQAHDDGPTALHRLVFTDDRGTLSSAPEAQMFRFWSFPVLRTTKGEMAAIARDHGFLDLLSQRWFCHDPLGDLPCGQCRPCQLTNRDGVTFAPPALVLGRKVVRTQRRLTRAARRRVRRAA</sequence>
<dbReference type="SUPFAM" id="SSF52402">
    <property type="entry name" value="Adenine nucleotide alpha hydrolases-like"/>
    <property type="match status" value="1"/>
</dbReference>
<keyword evidence="5" id="KW-1185">Reference proteome</keyword>
<accession>A0A846LLZ3</accession>
<gene>
    <name evidence="3" type="ORF">FB380_000801</name>
    <name evidence="2" type="ORF">GCM10011589_19000</name>
</gene>
<evidence type="ECO:0000313" key="4">
    <source>
        <dbReference type="Proteomes" id="UP000552836"/>
    </source>
</evidence>
<feature type="compositionally biased region" description="Basic and acidic residues" evidence="1">
    <location>
        <begin position="1"/>
        <end position="10"/>
    </location>
</feature>
<evidence type="ECO:0000256" key="1">
    <source>
        <dbReference type="SAM" id="MobiDB-lite"/>
    </source>
</evidence>
<dbReference type="EC" id="6.3.4.20" evidence="3"/>
<evidence type="ECO:0000313" key="5">
    <source>
        <dbReference type="Proteomes" id="UP000648663"/>
    </source>
</evidence>
<reference evidence="3 4" key="3">
    <citation type="submission" date="2020-02" db="EMBL/GenBank/DDBJ databases">
        <title>Sequencing the genomes of 1000 actinobacteria strains.</title>
        <authorList>
            <person name="Klenk H.-P."/>
        </authorList>
    </citation>
    <scope>NUCLEOTIDE SEQUENCE [LARGE SCALE GENOMIC DNA]</scope>
    <source>
        <strain evidence="3 4">DSM 45201</strain>
    </source>
</reference>
<proteinExistence type="predicted"/>
<feature type="region of interest" description="Disordered" evidence="1">
    <location>
        <begin position="1"/>
        <end position="20"/>
    </location>
</feature>
<reference evidence="5" key="2">
    <citation type="journal article" date="2019" name="Int. J. Syst. Evol. Microbiol.">
        <title>The Global Catalogue of Microorganisms (GCM) 10K type strain sequencing project: providing services to taxonomists for standard genome sequencing and annotation.</title>
        <authorList>
            <consortium name="The Broad Institute Genomics Platform"/>
            <consortium name="The Broad Institute Genome Sequencing Center for Infectious Disease"/>
            <person name="Wu L."/>
            <person name="Ma J."/>
        </authorList>
    </citation>
    <scope>NUCLEOTIDE SEQUENCE [LARGE SCALE GENOMIC DNA]</scope>
    <source>
        <strain evidence="5">CGMCC 4.5581</strain>
    </source>
</reference>